<proteinExistence type="predicted"/>
<dbReference type="RefSeq" id="WP_344532558.1">
    <property type="nucleotide sequence ID" value="NZ_BAAAPE010000015.1"/>
</dbReference>
<dbReference type="Proteomes" id="UP001500016">
    <property type="component" value="Unassembled WGS sequence"/>
</dbReference>
<dbReference type="PANTHER" id="PTHR36221:SF1">
    <property type="entry name" value="DUF742 DOMAIN-CONTAINING PROTEIN"/>
    <property type="match status" value="1"/>
</dbReference>
<feature type="region of interest" description="Disordered" evidence="1">
    <location>
        <begin position="1"/>
        <end position="21"/>
    </location>
</feature>
<sequence>MRDPQPSPARDEEEGPLLDDDAGRLIRPYTVSNGRTRPTAHFDLMTLVMATGTRPQSYLGPDHAQVLGLCGGPVSVAELASRTRLPAVVTKVLLSDLADCGAITTRAPAPVPLGPDPTDRQLLEAVLDGLRRRL</sequence>
<accession>A0ABP5I5S6</accession>
<dbReference type="Pfam" id="PF05331">
    <property type="entry name" value="DUF742"/>
    <property type="match status" value="1"/>
</dbReference>
<organism evidence="2 3">
    <name type="scientific">Streptomyces albiaxialis</name>
    <dbReference type="NCBI Taxonomy" id="329523"/>
    <lineage>
        <taxon>Bacteria</taxon>
        <taxon>Bacillati</taxon>
        <taxon>Actinomycetota</taxon>
        <taxon>Actinomycetes</taxon>
        <taxon>Kitasatosporales</taxon>
        <taxon>Streptomycetaceae</taxon>
        <taxon>Streptomyces</taxon>
    </lineage>
</organism>
<protein>
    <submittedName>
        <fullName evidence="2">DUF742 domain-containing protein</fullName>
    </submittedName>
</protein>
<dbReference type="PANTHER" id="PTHR36221">
    <property type="entry name" value="DUF742 DOMAIN-CONTAINING PROTEIN"/>
    <property type="match status" value="1"/>
</dbReference>
<comment type="caution">
    <text evidence="2">The sequence shown here is derived from an EMBL/GenBank/DDBJ whole genome shotgun (WGS) entry which is preliminary data.</text>
</comment>
<feature type="compositionally biased region" description="Acidic residues" evidence="1">
    <location>
        <begin position="11"/>
        <end position="20"/>
    </location>
</feature>
<name>A0ABP5I5S6_9ACTN</name>
<reference evidence="3" key="1">
    <citation type="journal article" date="2019" name="Int. J. Syst. Evol. Microbiol.">
        <title>The Global Catalogue of Microorganisms (GCM) 10K type strain sequencing project: providing services to taxonomists for standard genome sequencing and annotation.</title>
        <authorList>
            <consortium name="The Broad Institute Genomics Platform"/>
            <consortium name="The Broad Institute Genome Sequencing Center for Infectious Disease"/>
            <person name="Wu L."/>
            <person name="Ma J."/>
        </authorList>
    </citation>
    <scope>NUCLEOTIDE SEQUENCE [LARGE SCALE GENOMIC DNA]</scope>
    <source>
        <strain evidence="3">JCM 15478</strain>
    </source>
</reference>
<evidence type="ECO:0000313" key="3">
    <source>
        <dbReference type="Proteomes" id="UP001500016"/>
    </source>
</evidence>
<evidence type="ECO:0000256" key="1">
    <source>
        <dbReference type="SAM" id="MobiDB-lite"/>
    </source>
</evidence>
<evidence type="ECO:0000313" key="2">
    <source>
        <dbReference type="EMBL" id="GAA2093208.1"/>
    </source>
</evidence>
<gene>
    <name evidence="2" type="ORF">GCM10009801_60200</name>
</gene>
<keyword evidence="3" id="KW-1185">Reference proteome</keyword>
<dbReference type="InterPro" id="IPR007995">
    <property type="entry name" value="DUF742"/>
</dbReference>
<dbReference type="EMBL" id="BAAAPE010000015">
    <property type="protein sequence ID" value="GAA2093208.1"/>
    <property type="molecule type" value="Genomic_DNA"/>
</dbReference>